<dbReference type="Proteomes" id="UP001314205">
    <property type="component" value="Unassembled WGS sequence"/>
</dbReference>
<name>A0AAV1LKY4_9NEOP</name>
<comment type="caution">
    <text evidence="8">The sequence shown here is derived from an EMBL/GenBank/DDBJ whole genome shotgun (WGS) entry which is preliminary data.</text>
</comment>
<evidence type="ECO:0000313" key="8">
    <source>
        <dbReference type="EMBL" id="CAK1594316.1"/>
    </source>
</evidence>
<dbReference type="GO" id="GO:0045087">
    <property type="term" value="P:innate immune response"/>
    <property type="evidence" value="ECO:0007669"/>
    <property type="project" value="UniProtKB-KW"/>
</dbReference>
<keyword evidence="6" id="KW-0391">Immunity</keyword>
<evidence type="ECO:0000256" key="7">
    <source>
        <dbReference type="SAM" id="SignalP"/>
    </source>
</evidence>
<sequence>MNFTRIFSFAFIFVMAFNIAFSAPSPRWNPFKKLERLGQNIRDGIIKAGPAVSVVGQTASIIKTGK</sequence>
<dbReference type="PROSITE" id="PS00268">
    <property type="entry name" value="CECROPIN"/>
    <property type="match status" value="1"/>
</dbReference>
<organism evidence="8 9">
    <name type="scientific">Parnassius mnemosyne</name>
    <name type="common">clouded apollo</name>
    <dbReference type="NCBI Taxonomy" id="213953"/>
    <lineage>
        <taxon>Eukaryota</taxon>
        <taxon>Metazoa</taxon>
        <taxon>Ecdysozoa</taxon>
        <taxon>Arthropoda</taxon>
        <taxon>Hexapoda</taxon>
        <taxon>Insecta</taxon>
        <taxon>Pterygota</taxon>
        <taxon>Neoptera</taxon>
        <taxon>Endopterygota</taxon>
        <taxon>Lepidoptera</taxon>
        <taxon>Glossata</taxon>
        <taxon>Ditrysia</taxon>
        <taxon>Papilionoidea</taxon>
        <taxon>Papilionidae</taxon>
        <taxon>Parnassiinae</taxon>
        <taxon>Parnassini</taxon>
        <taxon>Parnassius</taxon>
        <taxon>Driopa</taxon>
    </lineage>
</organism>
<dbReference type="GO" id="GO:0005576">
    <property type="term" value="C:extracellular region"/>
    <property type="evidence" value="ECO:0007669"/>
    <property type="project" value="UniProtKB-SubCell"/>
</dbReference>
<dbReference type="EMBL" id="CAVLGL010000090">
    <property type="protein sequence ID" value="CAK1594316.1"/>
    <property type="molecule type" value="Genomic_DNA"/>
</dbReference>
<evidence type="ECO:0000256" key="1">
    <source>
        <dbReference type="ARBA" id="ARBA00004613"/>
    </source>
</evidence>
<accession>A0AAV1LKY4</accession>
<proteinExistence type="inferred from homology"/>
<keyword evidence="3" id="KW-0964">Secreted</keyword>
<feature type="chain" id="PRO_5043539002" evidence="7">
    <location>
        <begin position="23"/>
        <end position="66"/>
    </location>
</feature>
<evidence type="ECO:0000256" key="3">
    <source>
        <dbReference type="ARBA" id="ARBA00022525"/>
    </source>
</evidence>
<evidence type="ECO:0000256" key="4">
    <source>
        <dbReference type="ARBA" id="ARBA00022529"/>
    </source>
</evidence>
<dbReference type="GO" id="GO:0050830">
    <property type="term" value="P:defense response to Gram-positive bacterium"/>
    <property type="evidence" value="ECO:0007669"/>
    <property type="project" value="UniProtKB-ARBA"/>
</dbReference>
<gene>
    <name evidence="8" type="ORF">PARMNEM_LOCUS13967</name>
</gene>
<reference evidence="8 9" key="1">
    <citation type="submission" date="2023-11" db="EMBL/GenBank/DDBJ databases">
        <authorList>
            <person name="Hedman E."/>
            <person name="Englund M."/>
            <person name="Stromberg M."/>
            <person name="Nyberg Akerstrom W."/>
            <person name="Nylinder S."/>
            <person name="Jareborg N."/>
            <person name="Kallberg Y."/>
            <person name="Kronander E."/>
        </authorList>
    </citation>
    <scope>NUCLEOTIDE SEQUENCE [LARGE SCALE GENOMIC DNA]</scope>
</reference>
<comment type="similarity">
    <text evidence="2">Belongs to the cecropin family.</text>
</comment>
<keyword evidence="5" id="KW-0399">Innate immunity</keyword>
<keyword evidence="4" id="KW-0929">Antimicrobial</keyword>
<protein>
    <submittedName>
        <fullName evidence="8">Uncharacterized protein</fullName>
    </submittedName>
</protein>
<keyword evidence="7" id="KW-0732">Signal</keyword>
<feature type="signal peptide" evidence="7">
    <location>
        <begin position="1"/>
        <end position="22"/>
    </location>
</feature>
<evidence type="ECO:0000256" key="6">
    <source>
        <dbReference type="ARBA" id="ARBA00022859"/>
    </source>
</evidence>
<evidence type="ECO:0000256" key="2">
    <source>
        <dbReference type="ARBA" id="ARBA00010680"/>
    </source>
</evidence>
<comment type="subcellular location">
    <subcellularLocation>
        <location evidence="1">Secreted</location>
    </subcellularLocation>
</comment>
<dbReference type="GO" id="GO:0019731">
    <property type="term" value="P:antibacterial humoral response"/>
    <property type="evidence" value="ECO:0007669"/>
    <property type="project" value="InterPro"/>
</dbReference>
<dbReference type="AlphaFoldDB" id="A0AAV1LKY4"/>
<dbReference type="Pfam" id="PF00272">
    <property type="entry name" value="Cecropin"/>
    <property type="match status" value="1"/>
</dbReference>
<evidence type="ECO:0000313" key="9">
    <source>
        <dbReference type="Proteomes" id="UP001314205"/>
    </source>
</evidence>
<keyword evidence="9" id="KW-1185">Reference proteome</keyword>
<evidence type="ECO:0000256" key="5">
    <source>
        <dbReference type="ARBA" id="ARBA00022588"/>
    </source>
</evidence>
<dbReference type="InterPro" id="IPR000875">
    <property type="entry name" value="CecC-like"/>
</dbReference>